<reference evidence="2" key="1">
    <citation type="submission" date="2016-10" db="EMBL/GenBank/DDBJ databases">
        <authorList>
            <person name="Varghese N."/>
            <person name="Submissions S."/>
        </authorList>
    </citation>
    <scope>NUCLEOTIDE SEQUENCE [LARGE SCALE GENOMIC DNA]</scope>
    <source>
        <strain evidence="2">DSM 44232</strain>
    </source>
</reference>
<evidence type="ECO:0000313" key="1">
    <source>
        <dbReference type="EMBL" id="SFR30168.1"/>
    </source>
</evidence>
<dbReference type="Proteomes" id="UP000198583">
    <property type="component" value="Unassembled WGS sequence"/>
</dbReference>
<organism evidence="1 2">
    <name type="scientific">Lentzea waywayandensis</name>
    <dbReference type="NCBI Taxonomy" id="84724"/>
    <lineage>
        <taxon>Bacteria</taxon>
        <taxon>Bacillati</taxon>
        <taxon>Actinomycetota</taxon>
        <taxon>Actinomycetes</taxon>
        <taxon>Pseudonocardiales</taxon>
        <taxon>Pseudonocardiaceae</taxon>
        <taxon>Lentzea</taxon>
    </lineage>
</organism>
<protein>
    <submittedName>
        <fullName evidence="1">Uncharacterized protein</fullName>
    </submittedName>
</protein>
<proteinExistence type="predicted"/>
<evidence type="ECO:0000313" key="2">
    <source>
        <dbReference type="Proteomes" id="UP000198583"/>
    </source>
</evidence>
<gene>
    <name evidence="1" type="ORF">SAMN04488564_13017</name>
</gene>
<dbReference type="EMBL" id="FOYL01000030">
    <property type="protein sequence ID" value="SFR30168.1"/>
    <property type="molecule type" value="Genomic_DNA"/>
</dbReference>
<dbReference type="AlphaFoldDB" id="A0A1I6FJV4"/>
<accession>A0A1I6FJV4</accession>
<name>A0A1I6FJV4_9PSEU</name>
<keyword evidence="2" id="KW-1185">Reference proteome</keyword>
<sequence>MLLIACHPQQRRKPEPIELDAGLLPRFPSGSLNQSFICRFDHPAWKLHTATQLNDDEVAVRGHRHRHDGVHAKTVQLLQIQPSQSHWDAFEDEFALSSVEGSSSTTNRLGAARYINSVSRHAGKHAEIQLEVRPLPRRTAGLHQSAQIRSPRRADLMPTLGQVTLRSLSVPADCSLQVPAPPTPSPLKLIHLALIKRARARTGRRPWPCDSISGADLEVLLELMLFASHIQTDV</sequence>